<evidence type="ECO:0000256" key="1">
    <source>
        <dbReference type="SAM" id="MobiDB-lite"/>
    </source>
</evidence>
<name>A0A453AHY7_AEGTS</name>
<evidence type="ECO:0000313" key="3">
    <source>
        <dbReference type="Proteomes" id="UP000015105"/>
    </source>
</evidence>
<evidence type="ECO:0000313" key="2">
    <source>
        <dbReference type="EnsemblPlants" id="AET2Gv20140400.1"/>
    </source>
</evidence>
<sequence>SPISLCRADQMRPTAQRSCSRRSWQWQLHCPALLCLLRSLLPTIHSINGRNPPRSSRRSISTLSPPVALLPQTHGLEAA</sequence>
<proteinExistence type="predicted"/>
<feature type="region of interest" description="Disordered" evidence="1">
    <location>
        <begin position="48"/>
        <end position="67"/>
    </location>
</feature>
<organism evidence="2 3">
    <name type="scientific">Aegilops tauschii subsp. strangulata</name>
    <name type="common">Goatgrass</name>
    <dbReference type="NCBI Taxonomy" id="200361"/>
    <lineage>
        <taxon>Eukaryota</taxon>
        <taxon>Viridiplantae</taxon>
        <taxon>Streptophyta</taxon>
        <taxon>Embryophyta</taxon>
        <taxon>Tracheophyta</taxon>
        <taxon>Spermatophyta</taxon>
        <taxon>Magnoliopsida</taxon>
        <taxon>Liliopsida</taxon>
        <taxon>Poales</taxon>
        <taxon>Poaceae</taxon>
        <taxon>BOP clade</taxon>
        <taxon>Pooideae</taxon>
        <taxon>Triticodae</taxon>
        <taxon>Triticeae</taxon>
        <taxon>Triticinae</taxon>
        <taxon>Aegilops</taxon>
    </lineage>
</organism>
<accession>A0A453AHY7</accession>
<reference evidence="2" key="4">
    <citation type="submission" date="2019-03" db="UniProtKB">
        <authorList>
            <consortium name="EnsemblPlants"/>
        </authorList>
    </citation>
    <scope>IDENTIFICATION</scope>
</reference>
<protein>
    <submittedName>
        <fullName evidence="2">Uncharacterized protein</fullName>
    </submittedName>
</protein>
<reference evidence="3" key="2">
    <citation type="journal article" date="2017" name="Nat. Plants">
        <title>The Aegilops tauschii genome reveals multiple impacts of transposons.</title>
        <authorList>
            <person name="Zhao G."/>
            <person name="Zou C."/>
            <person name="Li K."/>
            <person name="Wang K."/>
            <person name="Li T."/>
            <person name="Gao L."/>
            <person name="Zhang X."/>
            <person name="Wang H."/>
            <person name="Yang Z."/>
            <person name="Liu X."/>
            <person name="Jiang W."/>
            <person name="Mao L."/>
            <person name="Kong X."/>
            <person name="Jiao Y."/>
            <person name="Jia J."/>
        </authorList>
    </citation>
    <scope>NUCLEOTIDE SEQUENCE [LARGE SCALE GENOMIC DNA]</scope>
    <source>
        <strain evidence="3">cv. AL8/78</strain>
    </source>
</reference>
<reference evidence="2" key="5">
    <citation type="journal article" date="2021" name="G3 (Bethesda)">
        <title>Aegilops tauschii genome assembly Aet v5.0 features greater sequence contiguity and improved annotation.</title>
        <authorList>
            <person name="Wang L."/>
            <person name="Zhu T."/>
            <person name="Rodriguez J.C."/>
            <person name="Deal K.R."/>
            <person name="Dubcovsky J."/>
            <person name="McGuire P.E."/>
            <person name="Lux T."/>
            <person name="Spannagl M."/>
            <person name="Mayer K.F.X."/>
            <person name="Baldrich P."/>
            <person name="Meyers B.C."/>
            <person name="Huo N."/>
            <person name="Gu Y.Q."/>
            <person name="Zhou H."/>
            <person name="Devos K.M."/>
            <person name="Bennetzen J.L."/>
            <person name="Unver T."/>
            <person name="Budak H."/>
            <person name="Gulick P.J."/>
            <person name="Galiba G."/>
            <person name="Kalapos B."/>
            <person name="Nelson D.R."/>
            <person name="Li P."/>
            <person name="You F.M."/>
            <person name="Luo M.C."/>
            <person name="Dvorak J."/>
        </authorList>
    </citation>
    <scope>NUCLEOTIDE SEQUENCE [LARGE SCALE GENOMIC DNA]</scope>
    <source>
        <strain evidence="2">cv. AL8/78</strain>
    </source>
</reference>
<feature type="compositionally biased region" description="Low complexity" evidence="1">
    <location>
        <begin position="48"/>
        <end position="66"/>
    </location>
</feature>
<reference evidence="3" key="1">
    <citation type="journal article" date="2014" name="Science">
        <title>Ancient hybridizations among the ancestral genomes of bread wheat.</title>
        <authorList>
            <consortium name="International Wheat Genome Sequencing Consortium,"/>
            <person name="Marcussen T."/>
            <person name="Sandve S.R."/>
            <person name="Heier L."/>
            <person name="Spannagl M."/>
            <person name="Pfeifer M."/>
            <person name="Jakobsen K.S."/>
            <person name="Wulff B.B."/>
            <person name="Steuernagel B."/>
            <person name="Mayer K.F."/>
            <person name="Olsen O.A."/>
        </authorList>
    </citation>
    <scope>NUCLEOTIDE SEQUENCE [LARGE SCALE GENOMIC DNA]</scope>
    <source>
        <strain evidence="3">cv. AL8/78</strain>
    </source>
</reference>
<dbReference type="EnsemblPlants" id="AET2Gv20140400.1">
    <property type="protein sequence ID" value="AET2Gv20140400.1"/>
    <property type="gene ID" value="AET2Gv20140400"/>
</dbReference>
<dbReference type="Gramene" id="AET2Gv20140400.1">
    <property type="protein sequence ID" value="AET2Gv20140400.1"/>
    <property type="gene ID" value="AET2Gv20140400"/>
</dbReference>
<dbReference type="Proteomes" id="UP000015105">
    <property type="component" value="Chromosome 2D"/>
</dbReference>
<keyword evidence="3" id="KW-1185">Reference proteome</keyword>
<reference evidence="2" key="3">
    <citation type="journal article" date="2017" name="Nature">
        <title>Genome sequence of the progenitor of the wheat D genome Aegilops tauschii.</title>
        <authorList>
            <person name="Luo M.C."/>
            <person name="Gu Y.Q."/>
            <person name="Puiu D."/>
            <person name="Wang H."/>
            <person name="Twardziok S.O."/>
            <person name="Deal K.R."/>
            <person name="Huo N."/>
            <person name="Zhu T."/>
            <person name="Wang L."/>
            <person name="Wang Y."/>
            <person name="McGuire P.E."/>
            <person name="Liu S."/>
            <person name="Long H."/>
            <person name="Ramasamy R.K."/>
            <person name="Rodriguez J.C."/>
            <person name="Van S.L."/>
            <person name="Yuan L."/>
            <person name="Wang Z."/>
            <person name="Xia Z."/>
            <person name="Xiao L."/>
            <person name="Anderson O.D."/>
            <person name="Ouyang S."/>
            <person name="Liang Y."/>
            <person name="Zimin A.V."/>
            <person name="Pertea G."/>
            <person name="Qi P."/>
            <person name="Bennetzen J.L."/>
            <person name="Dai X."/>
            <person name="Dawson M.W."/>
            <person name="Muller H.G."/>
            <person name="Kugler K."/>
            <person name="Rivarola-Duarte L."/>
            <person name="Spannagl M."/>
            <person name="Mayer K.F.X."/>
            <person name="Lu F.H."/>
            <person name="Bevan M.W."/>
            <person name="Leroy P."/>
            <person name="Li P."/>
            <person name="You F.M."/>
            <person name="Sun Q."/>
            <person name="Liu Z."/>
            <person name="Lyons E."/>
            <person name="Wicker T."/>
            <person name="Salzberg S.L."/>
            <person name="Devos K.M."/>
            <person name="Dvorak J."/>
        </authorList>
    </citation>
    <scope>NUCLEOTIDE SEQUENCE [LARGE SCALE GENOMIC DNA]</scope>
    <source>
        <strain evidence="2">cv. AL8/78</strain>
    </source>
</reference>
<dbReference type="AlphaFoldDB" id="A0A453AHY7"/>